<dbReference type="Proteomes" id="UP000317023">
    <property type="component" value="Unassembled WGS sequence"/>
</dbReference>
<keyword evidence="2" id="KW-0378">Hydrolase</keyword>
<gene>
    <name evidence="2" type="ORF">EXN61_19150</name>
</gene>
<reference evidence="2 3" key="1">
    <citation type="journal article" date="2019" name="Appl. Microbiol. Biotechnol.">
        <title>Differential efficiency of wild type rhizogenic strains for rol gene transformation of plants.</title>
        <authorList>
            <person name="Desmet S."/>
            <person name="De Keyser E."/>
            <person name="Van Vaerenbergh J."/>
            <person name="Baeyen S."/>
            <person name="Van Huylenbroeck J."/>
            <person name="Geelen D."/>
            <person name="Dhooghe E."/>
        </authorList>
    </citation>
    <scope>NUCLEOTIDE SEQUENCE [LARGE SCALE GENOMIC DNA]</scope>
    <source>
        <strain evidence="2 3">MAFF210266</strain>
    </source>
</reference>
<protein>
    <submittedName>
        <fullName evidence="2">Alpha/beta hydrolase</fullName>
    </submittedName>
</protein>
<accession>A0A546XU56</accession>
<dbReference type="GO" id="GO:0016787">
    <property type="term" value="F:hydrolase activity"/>
    <property type="evidence" value="ECO:0007669"/>
    <property type="project" value="UniProtKB-KW"/>
</dbReference>
<feature type="domain" description="Serine aminopeptidase S33" evidence="1">
    <location>
        <begin position="184"/>
        <end position="254"/>
    </location>
</feature>
<comment type="caution">
    <text evidence="2">The sequence shown here is derived from an EMBL/GenBank/DDBJ whole genome shotgun (WGS) entry which is preliminary data.</text>
</comment>
<name>A0A546XU56_AGRTU</name>
<evidence type="ECO:0000259" key="1">
    <source>
        <dbReference type="Pfam" id="PF12146"/>
    </source>
</evidence>
<organism evidence="2 3">
    <name type="scientific">Agrobacterium tumefaciens</name>
    <dbReference type="NCBI Taxonomy" id="358"/>
    <lineage>
        <taxon>Bacteria</taxon>
        <taxon>Pseudomonadati</taxon>
        <taxon>Pseudomonadota</taxon>
        <taxon>Alphaproteobacteria</taxon>
        <taxon>Hyphomicrobiales</taxon>
        <taxon>Rhizobiaceae</taxon>
        <taxon>Rhizobium/Agrobacterium group</taxon>
        <taxon>Agrobacterium</taxon>
        <taxon>Agrobacterium tumefaciens complex</taxon>
    </lineage>
</organism>
<dbReference type="Pfam" id="PF12146">
    <property type="entry name" value="Hydrolase_4"/>
    <property type="match status" value="1"/>
</dbReference>
<evidence type="ECO:0000313" key="3">
    <source>
        <dbReference type="Proteomes" id="UP000317023"/>
    </source>
</evidence>
<dbReference type="AlphaFoldDB" id="A0A546XU56"/>
<sequence>MGEGGSTRKEEPRLAWWIVRWALLALAIPGASQSALADAPRLGPFELPKPRELTVFRNDEAFNPYEALNGSFTSPETCAAVPDGLWVEAEGKGDCIRYYPQALADGGNPTVLVYFGGDVMLRNAKGVRFITDSYIRQSPATIGAEMAEWAKKAGHPVIFMARPGIYGSSGNHNNRRHTREIALMDGALDQIRQKYNISSFILTGHSAGGQIVASLMNRRKDVSAAVITSGLVSVKQVSAFWERRRKIPGKLLYNAAEFYDPITEIERISTDPRPDIYVISDPEGRVVPFFSQLFYVRRLRAAGFEPHHIYAQATDRQRHLLAYHGRLAAALIAQGRSEVEIRRAVHEMDLEQFK</sequence>
<dbReference type="InterPro" id="IPR022742">
    <property type="entry name" value="Hydrolase_4"/>
</dbReference>
<evidence type="ECO:0000313" key="2">
    <source>
        <dbReference type="EMBL" id="TRB04279.1"/>
    </source>
</evidence>
<dbReference type="InterPro" id="IPR029058">
    <property type="entry name" value="AB_hydrolase_fold"/>
</dbReference>
<dbReference type="Gene3D" id="3.40.50.1820">
    <property type="entry name" value="alpha/beta hydrolase"/>
    <property type="match status" value="1"/>
</dbReference>
<proteinExistence type="predicted"/>
<dbReference type="SUPFAM" id="SSF53474">
    <property type="entry name" value="alpha/beta-Hydrolases"/>
    <property type="match status" value="1"/>
</dbReference>
<dbReference type="EMBL" id="SGOE01000006">
    <property type="protein sequence ID" value="TRB04279.1"/>
    <property type="molecule type" value="Genomic_DNA"/>
</dbReference>